<proteinExistence type="predicted"/>
<accession>A0A4Q9Q738</accession>
<gene>
    <name evidence="2" type="ORF">BD310DRAFT_621815</name>
</gene>
<evidence type="ECO:0000313" key="3">
    <source>
        <dbReference type="Proteomes" id="UP000292082"/>
    </source>
</evidence>
<evidence type="ECO:0000256" key="1">
    <source>
        <dbReference type="SAM" id="MobiDB-lite"/>
    </source>
</evidence>
<organism evidence="2 3">
    <name type="scientific">Dichomitus squalens</name>
    <dbReference type="NCBI Taxonomy" id="114155"/>
    <lineage>
        <taxon>Eukaryota</taxon>
        <taxon>Fungi</taxon>
        <taxon>Dikarya</taxon>
        <taxon>Basidiomycota</taxon>
        <taxon>Agaricomycotina</taxon>
        <taxon>Agaricomycetes</taxon>
        <taxon>Polyporales</taxon>
        <taxon>Polyporaceae</taxon>
        <taxon>Dichomitus</taxon>
    </lineage>
</organism>
<name>A0A4Q9Q738_9APHY</name>
<keyword evidence="3" id="KW-1185">Reference proteome</keyword>
<dbReference type="AlphaFoldDB" id="A0A4Q9Q738"/>
<reference evidence="2 3" key="1">
    <citation type="submission" date="2019-01" db="EMBL/GenBank/DDBJ databases">
        <title>Draft genome sequences of three monokaryotic isolates of the white-rot basidiomycete fungus Dichomitus squalens.</title>
        <authorList>
            <consortium name="DOE Joint Genome Institute"/>
            <person name="Lopez S.C."/>
            <person name="Andreopoulos B."/>
            <person name="Pangilinan J."/>
            <person name="Lipzen A."/>
            <person name="Riley R."/>
            <person name="Ahrendt S."/>
            <person name="Ng V."/>
            <person name="Barry K."/>
            <person name="Daum C."/>
            <person name="Grigoriev I.V."/>
            <person name="Hilden K.S."/>
            <person name="Makela M.R."/>
            <person name="de Vries R.P."/>
        </authorList>
    </citation>
    <scope>NUCLEOTIDE SEQUENCE [LARGE SCALE GENOMIC DNA]</scope>
    <source>
        <strain evidence="2 3">CBS 464.89</strain>
    </source>
</reference>
<sequence length="158" mass="17429">MTSGSAWPKATLRQCLGCSKPGSQFPGIRYRSASATLFIVGIRCVFRSATALSLGHQVIHQPRLGPSHDEGAQGETAATTRSPCRECLGPPTNVGVDIRFSAPMQDQRANLWNDVDIVGLCIRRTFPHESSSMLMLPSFRFRRGIHCNSVRENMNRQT</sequence>
<dbReference type="Proteomes" id="UP000292082">
    <property type="component" value="Unassembled WGS sequence"/>
</dbReference>
<feature type="region of interest" description="Disordered" evidence="1">
    <location>
        <begin position="63"/>
        <end position="84"/>
    </location>
</feature>
<evidence type="ECO:0000313" key="2">
    <source>
        <dbReference type="EMBL" id="TBU63209.1"/>
    </source>
</evidence>
<protein>
    <submittedName>
        <fullName evidence="2">Uncharacterized protein</fullName>
    </submittedName>
</protein>
<dbReference type="EMBL" id="ML145090">
    <property type="protein sequence ID" value="TBU63209.1"/>
    <property type="molecule type" value="Genomic_DNA"/>
</dbReference>